<dbReference type="Proteomes" id="UP000011770">
    <property type="component" value="Unassembled WGS sequence"/>
</dbReference>
<evidence type="ECO:0000313" key="2">
    <source>
        <dbReference type="Proteomes" id="UP000011770"/>
    </source>
</evidence>
<dbReference type="EMBL" id="AHOR02000012">
    <property type="protein sequence ID" value="EMF83738.1"/>
    <property type="molecule type" value="Genomic_DNA"/>
</dbReference>
<sequence length="80" mass="9634">MTSLRPDFNFLILNSSGETITWNFYQPFQEFRENLENRIHPSQWNWTTPESWTSIWEEAKSTNEKTSFLKAGYQNQKKNL</sequence>
<dbReference type="AlphaFoldDB" id="M3ERQ2"/>
<organism evidence="1 2">
    <name type="scientific">Leptospira weilii serovar Topaz str. LT2116</name>
    <dbReference type="NCBI Taxonomy" id="1088540"/>
    <lineage>
        <taxon>Bacteria</taxon>
        <taxon>Pseudomonadati</taxon>
        <taxon>Spirochaetota</taxon>
        <taxon>Spirochaetia</taxon>
        <taxon>Leptospirales</taxon>
        <taxon>Leptospiraceae</taxon>
        <taxon>Leptospira</taxon>
    </lineage>
</organism>
<comment type="caution">
    <text evidence="1">The sequence shown here is derived from an EMBL/GenBank/DDBJ whole genome shotgun (WGS) entry which is preliminary data.</text>
</comment>
<gene>
    <name evidence="1" type="ORF">LEP1GSC188_1251</name>
</gene>
<reference evidence="1 2" key="1">
    <citation type="submission" date="2013-01" db="EMBL/GenBank/DDBJ databases">
        <authorList>
            <person name="Harkins D.M."/>
            <person name="Durkin A.S."/>
            <person name="Brinkac L.M."/>
            <person name="Haft D.H."/>
            <person name="Selengut J.D."/>
            <person name="Sanka R."/>
            <person name="DePew J."/>
            <person name="Purushe J."/>
            <person name="Tulsiani S.M."/>
            <person name="Graham G.C."/>
            <person name="Burns M.-A."/>
            <person name="Dohnt M.F."/>
            <person name="Smythe L.D."/>
            <person name="McKay D.B."/>
            <person name="Craig S.B."/>
            <person name="Vinetz J.M."/>
            <person name="Sutton G.G."/>
            <person name="Nierman W.C."/>
            <person name="Fouts D.E."/>
        </authorList>
    </citation>
    <scope>NUCLEOTIDE SEQUENCE [LARGE SCALE GENOMIC DNA]</scope>
    <source>
        <strain evidence="1 2">LT2116</strain>
    </source>
</reference>
<accession>M3ERQ2</accession>
<protein>
    <submittedName>
        <fullName evidence="1">Uncharacterized protein</fullName>
    </submittedName>
</protein>
<evidence type="ECO:0000313" key="1">
    <source>
        <dbReference type="EMBL" id="EMF83738.1"/>
    </source>
</evidence>
<name>M3ERQ2_9LEPT</name>
<proteinExistence type="predicted"/>